<dbReference type="RefSeq" id="WP_169753441.1">
    <property type="nucleotide sequence ID" value="NZ_CP012542.1"/>
</dbReference>
<dbReference type="AlphaFoldDB" id="A0A6G5QGU4"/>
<sequence length="297" mass="33653">MQQIDNLMTNFIRELGYDYANEMFLKVSSGKKLRSKLLLKIAPNTDEAFRLCAIIELIHLASLLHDDVIDDANLRRGKPSINALFGTKDAIMLGDILYSKGFFELCKFDKSISLEISNAVSKLSIGELMDVKLSCDFNADISKYLKMIEYKTAVLIEASAVCGAILAGFNADKFRIYGKNLGLAFQIIDDVLDITQDEKTLGKPNLNDFKEGKVTLPYLYLYQNLDKNGADRLKNLYKKELDSQEKEWIKNSMIEHKSIQKSVTMAKNLAQEAIEAISEYKNDGLEEIIKSMIDREF</sequence>
<dbReference type="InterPro" id="IPR008949">
    <property type="entry name" value="Isoprenoid_synthase_dom_sf"/>
</dbReference>
<dbReference type="EMBL" id="CP012542">
    <property type="protein sequence ID" value="QCD44898.1"/>
    <property type="molecule type" value="Genomic_DNA"/>
</dbReference>
<gene>
    <name evidence="7" type="primary">ispB</name>
    <name evidence="7" type="ORF">CMUC_1124</name>
</gene>
<proteinExistence type="inferred from homology"/>
<evidence type="ECO:0000256" key="4">
    <source>
        <dbReference type="ARBA" id="ARBA00022723"/>
    </source>
</evidence>
<protein>
    <submittedName>
        <fullName evidence="7">Octaprenyl-diphosphate synthase</fullName>
        <ecNumber evidence="7">2.5.1.90</ecNumber>
    </submittedName>
</protein>
<accession>A0A6G5QGU4</accession>
<keyword evidence="8" id="KW-1185">Reference proteome</keyword>
<dbReference type="InterPro" id="IPR033749">
    <property type="entry name" value="Polyprenyl_synt_CS"/>
</dbReference>
<dbReference type="Gene3D" id="1.10.600.10">
    <property type="entry name" value="Farnesyl Diphosphate Synthase"/>
    <property type="match status" value="1"/>
</dbReference>
<evidence type="ECO:0000256" key="1">
    <source>
        <dbReference type="ARBA" id="ARBA00001946"/>
    </source>
</evidence>
<dbReference type="SUPFAM" id="SSF48576">
    <property type="entry name" value="Terpenoid synthases"/>
    <property type="match status" value="1"/>
</dbReference>
<dbReference type="GO" id="GO:0008299">
    <property type="term" value="P:isoprenoid biosynthetic process"/>
    <property type="evidence" value="ECO:0007669"/>
    <property type="project" value="InterPro"/>
</dbReference>
<dbReference type="GO" id="GO:0106350">
    <property type="term" value="F:all-trans-octaprenyl-diphosphate synthase activity"/>
    <property type="evidence" value="ECO:0007669"/>
    <property type="project" value="UniProtKB-EC"/>
</dbReference>
<evidence type="ECO:0000256" key="5">
    <source>
        <dbReference type="ARBA" id="ARBA00022842"/>
    </source>
</evidence>
<dbReference type="Pfam" id="PF00348">
    <property type="entry name" value="polyprenyl_synt"/>
    <property type="match status" value="1"/>
</dbReference>
<evidence type="ECO:0000256" key="3">
    <source>
        <dbReference type="ARBA" id="ARBA00022679"/>
    </source>
</evidence>
<name>A0A6G5QGU4_9BACT</name>
<dbReference type="EC" id="2.5.1.90" evidence="7"/>
<keyword evidence="3 6" id="KW-0808">Transferase</keyword>
<dbReference type="PANTHER" id="PTHR12001:SF69">
    <property type="entry name" value="ALL TRANS-POLYPRENYL-DIPHOSPHATE SYNTHASE PDSS1"/>
    <property type="match status" value="1"/>
</dbReference>
<dbReference type="CDD" id="cd00685">
    <property type="entry name" value="Trans_IPPS_HT"/>
    <property type="match status" value="1"/>
</dbReference>
<dbReference type="PROSITE" id="PS00723">
    <property type="entry name" value="POLYPRENYL_SYNTHASE_1"/>
    <property type="match status" value="1"/>
</dbReference>
<comment type="cofactor">
    <cofactor evidence="1">
        <name>Mg(2+)</name>
        <dbReference type="ChEBI" id="CHEBI:18420"/>
    </cofactor>
</comment>
<organism evidence="7 8">
    <name type="scientific">Campylobacter mucosalis CCUG 21559</name>
    <dbReference type="NCBI Taxonomy" id="1032067"/>
    <lineage>
        <taxon>Bacteria</taxon>
        <taxon>Pseudomonadati</taxon>
        <taxon>Campylobacterota</taxon>
        <taxon>Epsilonproteobacteria</taxon>
        <taxon>Campylobacterales</taxon>
        <taxon>Campylobacteraceae</taxon>
        <taxon>Campylobacter</taxon>
    </lineage>
</organism>
<dbReference type="SFLD" id="SFLDS00005">
    <property type="entry name" value="Isoprenoid_Synthase_Type_I"/>
    <property type="match status" value="1"/>
</dbReference>
<dbReference type="GO" id="GO:0046872">
    <property type="term" value="F:metal ion binding"/>
    <property type="evidence" value="ECO:0007669"/>
    <property type="project" value="UniProtKB-KW"/>
</dbReference>
<evidence type="ECO:0000256" key="6">
    <source>
        <dbReference type="RuleBase" id="RU004466"/>
    </source>
</evidence>
<dbReference type="PROSITE" id="PS00444">
    <property type="entry name" value="POLYPRENYL_SYNTHASE_2"/>
    <property type="match status" value="1"/>
</dbReference>
<evidence type="ECO:0000313" key="7">
    <source>
        <dbReference type="EMBL" id="QCD44898.1"/>
    </source>
</evidence>
<comment type="similarity">
    <text evidence="2 6">Belongs to the FPP/GGPP synthase family.</text>
</comment>
<keyword evidence="4" id="KW-0479">Metal-binding</keyword>
<dbReference type="Proteomes" id="UP000503264">
    <property type="component" value="Chromosome"/>
</dbReference>
<evidence type="ECO:0000313" key="8">
    <source>
        <dbReference type="Proteomes" id="UP000503264"/>
    </source>
</evidence>
<evidence type="ECO:0000256" key="2">
    <source>
        <dbReference type="ARBA" id="ARBA00006706"/>
    </source>
</evidence>
<keyword evidence="5" id="KW-0460">Magnesium</keyword>
<reference evidence="7 8" key="1">
    <citation type="submission" date="2016-07" db="EMBL/GenBank/DDBJ databases">
        <title>Comparative genomics of the Campylobacter concisus group.</title>
        <authorList>
            <person name="Miller W.G."/>
            <person name="Yee E."/>
            <person name="Chapman M.H."/>
            <person name="Huynh S."/>
            <person name="Bono J.L."/>
            <person name="On S.L.W."/>
            <person name="StLeger J."/>
            <person name="Foster G."/>
            <person name="Parker C.T."/>
        </authorList>
    </citation>
    <scope>NUCLEOTIDE SEQUENCE [LARGE SCALE GENOMIC DNA]</scope>
    <source>
        <strain evidence="7 8">CCUG 21559</strain>
    </source>
</reference>
<dbReference type="InterPro" id="IPR000092">
    <property type="entry name" value="Polyprenyl_synt"/>
</dbReference>
<dbReference type="PANTHER" id="PTHR12001">
    <property type="entry name" value="GERANYLGERANYL PYROPHOSPHATE SYNTHASE"/>
    <property type="match status" value="1"/>
</dbReference>